<reference evidence="2" key="2">
    <citation type="submission" date="2015-01" db="EMBL/GenBank/DDBJ databases">
        <title>Evolutionary Origins and Diversification of the Mycorrhizal Mutualists.</title>
        <authorList>
            <consortium name="DOE Joint Genome Institute"/>
            <consortium name="Mycorrhizal Genomics Consortium"/>
            <person name="Kohler A."/>
            <person name="Kuo A."/>
            <person name="Nagy L.G."/>
            <person name="Floudas D."/>
            <person name="Copeland A."/>
            <person name="Barry K.W."/>
            <person name="Cichocki N."/>
            <person name="Veneault-Fourrey C."/>
            <person name="LaButti K."/>
            <person name="Lindquist E.A."/>
            <person name="Lipzen A."/>
            <person name="Lundell T."/>
            <person name="Morin E."/>
            <person name="Murat C."/>
            <person name="Riley R."/>
            <person name="Ohm R."/>
            <person name="Sun H."/>
            <person name="Tunlid A."/>
            <person name="Henrissat B."/>
            <person name="Grigoriev I.V."/>
            <person name="Hibbett D.S."/>
            <person name="Martin F."/>
        </authorList>
    </citation>
    <scope>NUCLEOTIDE SEQUENCE [LARGE SCALE GENOMIC DNA]</scope>
    <source>
        <strain evidence="2">Zn</strain>
    </source>
</reference>
<dbReference type="OrthoDB" id="5386682at2759"/>
<protein>
    <submittedName>
        <fullName evidence="1">Uncharacterized protein</fullName>
    </submittedName>
</protein>
<keyword evidence="2" id="KW-1185">Reference proteome</keyword>
<evidence type="ECO:0000313" key="2">
    <source>
        <dbReference type="Proteomes" id="UP000054321"/>
    </source>
</evidence>
<dbReference type="EMBL" id="KN832886">
    <property type="protein sequence ID" value="KIM95630.1"/>
    <property type="molecule type" value="Genomic_DNA"/>
</dbReference>
<proteinExistence type="predicted"/>
<dbReference type="Proteomes" id="UP000054321">
    <property type="component" value="Unassembled WGS sequence"/>
</dbReference>
<reference evidence="1 2" key="1">
    <citation type="submission" date="2014-04" db="EMBL/GenBank/DDBJ databases">
        <authorList>
            <consortium name="DOE Joint Genome Institute"/>
            <person name="Kuo A."/>
            <person name="Martino E."/>
            <person name="Perotto S."/>
            <person name="Kohler A."/>
            <person name="Nagy L.G."/>
            <person name="Floudas D."/>
            <person name="Copeland A."/>
            <person name="Barry K.W."/>
            <person name="Cichocki N."/>
            <person name="Veneault-Fourrey C."/>
            <person name="LaButti K."/>
            <person name="Lindquist E.A."/>
            <person name="Lipzen A."/>
            <person name="Lundell T."/>
            <person name="Morin E."/>
            <person name="Murat C."/>
            <person name="Sun H."/>
            <person name="Tunlid A."/>
            <person name="Henrissat B."/>
            <person name="Grigoriev I.V."/>
            <person name="Hibbett D.S."/>
            <person name="Martin F."/>
            <person name="Nordberg H.P."/>
            <person name="Cantor M.N."/>
            <person name="Hua S.X."/>
        </authorList>
    </citation>
    <scope>NUCLEOTIDE SEQUENCE [LARGE SCALE GENOMIC DNA]</scope>
    <source>
        <strain evidence="1 2">Zn</strain>
    </source>
</reference>
<dbReference type="HOGENOM" id="CLU_1396728_0_0_1"/>
<accession>A0A0C3GHL9</accession>
<dbReference type="InParanoid" id="A0A0C3GHL9"/>
<sequence>MDNVPKSLDQALSWNEVTTRTIGSPTLWGNEFLPWYKIKNVGLLNIGKFPVRFESFEHAIQFTNEYEEGWTKLVNEKERRNLLLGDAGRPTSHAGSIKPASLYGLVIQFASHKCLVPRDKVIGLLGLVPDNAAHLADYSTPIHKYFLEVCKYAFTTAPINGEWAKTRFQRLLGESLGLSASEYSVHIELPGEKEE</sequence>
<organism evidence="1 2">
    <name type="scientific">Oidiodendron maius (strain Zn)</name>
    <dbReference type="NCBI Taxonomy" id="913774"/>
    <lineage>
        <taxon>Eukaryota</taxon>
        <taxon>Fungi</taxon>
        <taxon>Dikarya</taxon>
        <taxon>Ascomycota</taxon>
        <taxon>Pezizomycotina</taxon>
        <taxon>Leotiomycetes</taxon>
        <taxon>Leotiomycetes incertae sedis</taxon>
        <taxon>Myxotrichaceae</taxon>
        <taxon>Oidiodendron</taxon>
    </lineage>
</organism>
<evidence type="ECO:0000313" key="1">
    <source>
        <dbReference type="EMBL" id="KIM95630.1"/>
    </source>
</evidence>
<dbReference type="AlphaFoldDB" id="A0A0C3GHL9"/>
<gene>
    <name evidence="1" type="ORF">OIDMADRAFT_33720</name>
</gene>
<name>A0A0C3GHL9_OIDMZ</name>